<sequence>MFAPPKDSMAAYTKVYIDSRKEEQTHELEAVQEVAGLFLATESQVRELLQTISVQVSEIAEETERLAKRGMRFQTLKILKMVVIDQIRSAGEFISAYIQDNATAAGMVMTGAHRKFRSQAAEVVSLRNQLKKAFLGDNPGWEIEKMQMERKMKDLRRALRRLQEENVRLRHQLEELGVLDDADGDGGEEEEEEDPRDRLHRERLERVLARKTDHRLLSWAWVRWLRCLRERQQAKARQDRAAAADRLRQAEQRMRQLAQQGAGSKAAPLPAITSEAETQTDRHRGLSEMSQTDDGAAPSPPAERRKAPRQYFEAKALQAHHLEAHRTRVAARMQAGRLARSRAAFFLAWREMTARKKRDGLLLGRFVKRLGASELASCFVHWRDLTQELRTFAEWHHKRNLLRRMFQRFYRNSLRSDSQEAVTSLRAHLEEQLLKVVAVACHERELRGDLEVLLEEALAILVRCMEGELDRDRALHSRLKAQVGRILDARWIVRKWSEDSGADAVLRRAHGSGSSQDEPAPQSWRPWKQWDSPCGLKSEPSKEANGAGEGDPAPDPPLQTSEDSRRKMYLALDDLRRKHVGLPVSLRPEAGKLPRGEELPQPDGSLPPQPIAVLHAETASENGPSLSVGDWEVKAWKEGWAAFKGLTDSLGALLHSIGSCPPTDFWKGFWTSWAHTNSDEHRRQEAGELMDTLHGALRAGNSGRASRNPSFRSQRSSFKTGSLRKRSESLGQELSPARTHSRLSSQPSARASLDCSPGSLKAEQSDPPGGQAHEEEGVRRAASVTAPLSHASAQPALGHTGARAVRDHPTHHNLQGIATGQNQSTAFTSPRHSPTERANRVSFSSDSSSVPCQWDTRGLSEDGHAQDAVGDGGMARLGTGGLSESPSPSPAQAPADSRNKKTGSPLLHIPTTVAHPGSNRSSSGGSKDTVTFAQNLDKQLDPATPSFPQKARLHSPRKGASSMPEDCGKEASAKAQLKLKMRSEPPASPDSLPQVLQAERPRTVGPHRPSLPCNVKSTRPFCERSPDWDSRPSSGRVPSARSQVTKSGHPVQRPASAFHYPRSAEPPSRRPHEQSTRFSEAEASSSQKVEMQDSWSQTDDWEDDESFVDERLEGPSEPEALSSSRSPSFSPFGGSDIYASRKRAIQRARSSKALHKRDKCGMLEMSLQ</sequence>
<gene>
    <name evidence="2" type="ORF">TSPGSL018_27658</name>
</gene>
<feature type="compositionally biased region" description="Basic and acidic residues" evidence="1">
    <location>
        <begin position="239"/>
        <end position="254"/>
    </location>
</feature>
<feature type="compositionally biased region" description="Polar residues" evidence="1">
    <location>
        <begin position="1076"/>
        <end position="1098"/>
    </location>
</feature>
<feature type="compositionally biased region" description="Low complexity" evidence="1">
    <location>
        <begin position="883"/>
        <end position="895"/>
    </location>
</feature>
<feature type="region of interest" description="Disordered" evidence="1">
    <location>
        <begin position="178"/>
        <end position="198"/>
    </location>
</feature>
<feature type="compositionally biased region" description="Polar residues" evidence="1">
    <location>
        <begin position="703"/>
        <end position="720"/>
    </location>
</feature>
<accession>A0A061QR31</accession>
<feature type="compositionally biased region" description="Low complexity" evidence="1">
    <location>
        <begin position="1122"/>
        <end position="1134"/>
    </location>
</feature>
<evidence type="ECO:0000313" key="2">
    <source>
        <dbReference type="EMBL" id="JAC60909.1"/>
    </source>
</evidence>
<evidence type="ECO:0000256" key="1">
    <source>
        <dbReference type="SAM" id="MobiDB-lite"/>
    </source>
</evidence>
<feature type="compositionally biased region" description="Acidic residues" evidence="1">
    <location>
        <begin position="178"/>
        <end position="194"/>
    </location>
</feature>
<feature type="region of interest" description="Disordered" evidence="1">
    <location>
        <begin position="699"/>
        <end position="799"/>
    </location>
</feature>
<dbReference type="AlphaFoldDB" id="A0A061QR31"/>
<reference evidence="2" key="1">
    <citation type="submission" date="2014-05" db="EMBL/GenBank/DDBJ databases">
        <title>The transcriptome of the halophilic microalga Tetraselmis sp. GSL018 isolated from the Great Salt Lake, Utah.</title>
        <authorList>
            <person name="Jinkerson R.E."/>
            <person name="D'Adamo S."/>
            <person name="Posewitz M.C."/>
        </authorList>
    </citation>
    <scope>NUCLEOTIDE SEQUENCE</scope>
    <source>
        <strain evidence="2">GSL018</strain>
    </source>
</reference>
<feature type="region of interest" description="Disordered" evidence="1">
    <location>
        <begin position="508"/>
        <end position="563"/>
    </location>
</feature>
<feature type="region of interest" description="Disordered" evidence="1">
    <location>
        <begin position="239"/>
        <end position="307"/>
    </location>
</feature>
<feature type="compositionally biased region" description="Gly residues" evidence="1">
    <location>
        <begin position="870"/>
        <end position="881"/>
    </location>
</feature>
<feature type="compositionally biased region" description="Polar residues" evidence="1">
    <location>
        <begin position="918"/>
        <end position="937"/>
    </location>
</feature>
<feature type="region of interest" description="Disordered" evidence="1">
    <location>
        <begin position="812"/>
        <end position="1134"/>
    </location>
</feature>
<feature type="compositionally biased region" description="Polar residues" evidence="1">
    <location>
        <begin position="812"/>
        <end position="832"/>
    </location>
</feature>
<name>A0A061QR31_9CHLO</name>
<proteinExistence type="predicted"/>
<feature type="compositionally biased region" description="Basic and acidic residues" evidence="1">
    <location>
        <begin position="1021"/>
        <end position="1030"/>
    </location>
</feature>
<organism evidence="2">
    <name type="scientific">Tetraselmis sp. GSL018</name>
    <dbReference type="NCBI Taxonomy" id="582737"/>
    <lineage>
        <taxon>Eukaryota</taxon>
        <taxon>Viridiplantae</taxon>
        <taxon>Chlorophyta</taxon>
        <taxon>core chlorophytes</taxon>
        <taxon>Chlorodendrophyceae</taxon>
        <taxon>Chlorodendrales</taxon>
        <taxon>Chlorodendraceae</taxon>
        <taxon>Tetraselmis</taxon>
    </lineage>
</organism>
<dbReference type="EMBL" id="GBEZ01026286">
    <property type="protein sequence ID" value="JAC60909.1"/>
    <property type="molecule type" value="Transcribed_RNA"/>
</dbReference>
<protein>
    <submittedName>
        <fullName evidence="2">Uncharacterized protein</fullName>
    </submittedName>
</protein>